<evidence type="ECO:0000313" key="1">
    <source>
        <dbReference type="EMBL" id="PCS23419.1"/>
    </source>
</evidence>
<dbReference type="EMBL" id="NBYY01000009">
    <property type="protein sequence ID" value="PCS23419.1"/>
    <property type="molecule type" value="Genomic_DNA"/>
</dbReference>
<reference evidence="2" key="1">
    <citation type="submission" date="2017-04" db="EMBL/GenBank/DDBJ databases">
        <title>Genome evolution of the luminous symbionts of deep sea anglerfish.</title>
        <authorList>
            <person name="Hendry T.A."/>
        </authorList>
    </citation>
    <scope>NUCLEOTIDE SEQUENCE [LARGE SCALE GENOMIC DNA]</scope>
</reference>
<gene>
    <name evidence="1" type="ORF">BTN49_0382</name>
</gene>
<dbReference type="Proteomes" id="UP000219020">
    <property type="component" value="Unassembled WGS sequence"/>
</dbReference>
<sequence>MNGKHVNTIKENRCIWLKLHLAVDVYTHEVILAEVSLVFVGDNEVLLIWINPLQRKI</sequence>
<accession>A0A2A5T5F3</accession>
<protein>
    <submittedName>
        <fullName evidence="1">Mobile element protein</fullName>
    </submittedName>
</protein>
<evidence type="ECO:0000313" key="2">
    <source>
        <dbReference type="Proteomes" id="UP000219020"/>
    </source>
</evidence>
<comment type="caution">
    <text evidence="1">The sequence shown here is derived from an EMBL/GenBank/DDBJ whole genome shotgun (WGS) entry which is preliminary data.</text>
</comment>
<proteinExistence type="predicted"/>
<dbReference type="AlphaFoldDB" id="A0A2A5T5F3"/>
<organism evidence="1 2">
    <name type="scientific">Candidatus Enterovibrio escicola</name>
    <dbReference type="NCBI Taxonomy" id="1927127"/>
    <lineage>
        <taxon>Bacteria</taxon>
        <taxon>Pseudomonadati</taxon>
        <taxon>Pseudomonadota</taxon>
        <taxon>Gammaproteobacteria</taxon>
        <taxon>Vibrionales</taxon>
        <taxon>Vibrionaceae</taxon>
        <taxon>Enterovibrio</taxon>
    </lineage>
</organism>
<keyword evidence="2" id="KW-1185">Reference proteome</keyword>
<name>A0A2A5T5F3_9GAMM</name>